<protein>
    <recommendedName>
        <fullName evidence="9">Cobalamin biosynthesis protein CobD</fullName>
    </recommendedName>
</protein>
<keyword evidence="4 9" id="KW-1003">Cell membrane</keyword>
<dbReference type="PANTHER" id="PTHR34308">
    <property type="entry name" value="COBALAMIN BIOSYNTHESIS PROTEIN CBIB"/>
    <property type="match status" value="1"/>
</dbReference>
<keyword evidence="5 9" id="KW-0169">Cobalamin biosynthesis</keyword>
<comment type="caution">
    <text evidence="9">Lacks conserved residue(s) required for the propagation of feature annotation.</text>
</comment>
<gene>
    <name evidence="10" type="primary">cbiB</name>
    <name evidence="9" type="synonym">cobD</name>
    <name evidence="10" type="ORF">SIL72_05695</name>
</gene>
<reference evidence="10" key="1">
    <citation type="submission" date="2023-11" db="EMBL/GenBank/DDBJ databases">
        <title>MicrobeMod: A computational toolkit for identifying prokaryotic methylation and restriction-modification with nanopore sequencing.</title>
        <authorList>
            <person name="Crits-Christoph A."/>
            <person name="Kang S.C."/>
            <person name="Lee H."/>
            <person name="Ostrov N."/>
        </authorList>
    </citation>
    <scope>NUCLEOTIDE SEQUENCE</scope>
    <source>
        <strain evidence="10">ATCC 51242</strain>
    </source>
</reference>
<proteinExistence type="inferred from homology"/>
<dbReference type="GO" id="GO:0005886">
    <property type="term" value="C:plasma membrane"/>
    <property type="evidence" value="ECO:0007669"/>
    <property type="project" value="UniProtKB-SubCell"/>
</dbReference>
<dbReference type="RefSeq" id="WP_038683966.1">
    <property type="nucleotide sequence ID" value="NZ_CP007514.1"/>
</dbReference>
<dbReference type="AlphaFoldDB" id="A0AB35T9N5"/>
<dbReference type="Pfam" id="PF03186">
    <property type="entry name" value="CobD_Cbib"/>
    <property type="match status" value="1"/>
</dbReference>
<sequence>MKDGRRMAVVLVALLLDRCLGEPPEAVHPVVWIGQTVGALAARAPRDRTARLLYGAGLVGGVCGGSALAPRLLEGRLVGPSGLLAEGWLLKSCLSYRALERAGERVAERLEGGDLEGARKELLWLVGRDRSKLDANEVAAAAVESLAENLSDSFAAPLLAYAAFGLPGAFFYRAANTADAMVGYREEPFTHTGRAAARLDDALNLVPARLTALALVLAAGRDGARAAGDALRVALRDGRLTESPNAGWPMAAAAGALGVRLEKRGHYRLNAEAPPPAADDLRRAGRLVRRAAAVLVALVLLGVAAGRPR</sequence>
<comment type="caution">
    <text evidence="10">The sequence shown here is derived from an EMBL/GenBank/DDBJ whole genome shotgun (WGS) entry which is preliminary data.</text>
</comment>
<dbReference type="NCBIfam" id="TIGR00380">
    <property type="entry name" value="cobal_cbiB"/>
    <property type="match status" value="1"/>
</dbReference>
<dbReference type="GO" id="GO:0009236">
    <property type="term" value="P:cobalamin biosynthetic process"/>
    <property type="evidence" value="ECO:0007669"/>
    <property type="project" value="UniProtKB-UniRule"/>
</dbReference>
<dbReference type="Proteomes" id="UP001281130">
    <property type="component" value="Unassembled WGS sequence"/>
</dbReference>
<evidence type="ECO:0000256" key="9">
    <source>
        <dbReference type="HAMAP-Rule" id="MF_00024"/>
    </source>
</evidence>
<dbReference type="HAMAP" id="MF_00024">
    <property type="entry name" value="CobD_CbiB"/>
    <property type="match status" value="1"/>
</dbReference>
<feature type="transmembrane region" description="Helical" evidence="9">
    <location>
        <begin position="287"/>
        <end position="306"/>
    </location>
</feature>
<comment type="subcellular location">
    <subcellularLocation>
        <location evidence="1 9">Cell membrane</location>
        <topology evidence="1 9">Multi-pass membrane protein</topology>
    </subcellularLocation>
</comment>
<evidence type="ECO:0000256" key="5">
    <source>
        <dbReference type="ARBA" id="ARBA00022573"/>
    </source>
</evidence>
<evidence type="ECO:0000256" key="8">
    <source>
        <dbReference type="ARBA" id="ARBA00023136"/>
    </source>
</evidence>
<name>A0AB35T9N5_RUBRA</name>
<evidence type="ECO:0000313" key="10">
    <source>
        <dbReference type="EMBL" id="MDX5893520.1"/>
    </source>
</evidence>
<evidence type="ECO:0000256" key="2">
    <source>
        <dbReference type="ARBA" id="ARBA00004953"/>
    </source>
</evidence>
<dbReference type="GO" id="GO:0015420">
    <property type="term" value="F:ABC-type vitamin B12 transporter activity"/>
    <property type="evidence" value="ECO:0007669"/>
    <property type="project" value="UniProtKB-UniRule"/>
</dbReference>
<comment type="pathway">
    <text evidence="2 9">Cofactor biosynthesis; adenosylcobalamin biosynthesis.</text>
</comment>
<organism evidence="10 11">
    <name type="scientific">Rubrobacter radiotolerans</name>
    <name type="common">Arthrobacter radiotolerans</name>
    <dbReference type="NCBI Taxonomy" id="42256"/>
    <lineage>
        <taxon>Bacteria</taxon>
        <taxon>Bacillati</taxon>
        <taxon>Actinomycetota</taxon>
        <taxon>Rubrobacteria</taxon>
        <taxon>Rubrobacterales</taxon>
        <taxon>Rubrobacteraceae</taxon>
        <taxon>Rubrobacter</taxon>
    </lineage>
</organism>
<comment type="function">
    <text evidence="9">Converts cobyric acid to cobinamide by the addition of aminopropanol on the F carboxylic group.</text>
</comment>
<evidence type="ECO:0000256" key="7">
    <source>
        <dbReference type="ARBA" id="ARBA00022989"/>
    </source>
</evidence>
<dbReference type="PANTHER" id="PTHR34308:SF1">
    <property type="entry name" value="COBALAMIN BIOSYNTHESIS PROTEIN CBIB"/>
    <property type="match status" value="1"/>
</dbReference>
<accession>A0AB35T9N5</accession>
<evidence type="ECO:0000256" key="3">
    <source>
        <dbReference type="ARBA" id="ARBA00006263"/>
    </source>
</evidence>
<dbReference type="GO" id="GO:0048472">
    <property type="term" value="F:threonine-phosphate decarboxylase activity"/>
    <property type="evidence" value="ECO:0007669"/>
    <property type="project" value="InterPro"/>
</dbReference>
<evidence type="ECO:0000313" key="11">
    <source>
        <dbReference type="Proteomes" id="UP001281130"/>
    </source>
</evidence>
<comment type="similarity">
    <text evidence="3 9">Belongs to the CobD/CbiB family.</text>
</comment>
<keyword evidence="8 9" id="KW-0472">Membrane</keyword>
<keyword evidence="7 9" id="KW-1133">Transmembrane helix</keyword>
<keyword evidence="6 9" id="KW-0812">Transmembrane</keyword>
<evidence type="ECO:0000256" key="1">
    <source>
        <dbReference type="ARBA" id="ARBA00004651"/>
    </source>
</evidence>
<dbReference type="EMBL" id="JAWXXX010000001">
    <property type="protein sequence ID" value="MDX5893520.1"/>
    <property type="molecule type" value="Genomic_DNA"/>
</dbReference>
<evidence type="ECO:0000256" key="4">
    <source>
        <dbReference type="ARBA" id="ARBA00022475"/>
    </source>
</evidence>
<evidence type="ECO:0000256" key="6">
    <source>
        <dbReference type="ARBA" id="ARBA00022692"/>
    </source>
</evidence>
<dbReference type="InterPro" id="IPR004485">
    <property type="entry name" value="Cobalamin_biosynth_CobD/CbiB"/>
</dbReference>